<dbReference type="Pfam" id="PF10602">
    <property type="entry name" value="RPN7"/>
    <property type="match status" value="1"/>
</dbReference>
<name>A0AAX4P595_9CHLO</name>
<dbReference type="Proteomes" id="UP001472866">
    <property type="component" value="Chromosome 03"/>
</dbReference>
<keyword evidence="5" id="KW-0736">Signalosome</keyword>
<dbReference type="EMBL" id="CP151503">
    <property type="protein sequence ID" value="WZN60976.1"/>
    <property type="molecule type" value="Genomic_DNA"/>
</dbReference>
<keyword evidence="6" id="KW-0539">Nucleus</keyword>
<dbReference type="GO" id="GO:0008180">
    <property type="term" value="C:COP9 signalosome"/>
    <property type="evidence" value="ECO:0007669"/>
    <property type="project" value="UniProtKB-KW"/>
</dbReference>
<evidence type="ECO:0000256" key="3">
    <source>
        <dbReference type="ARBA" id="ARBA00008793"/>
    </source>
</evidence>
<dbReference type="InterPro" id="IPR045135">
    <property type="entry name" value="Rpn7_N"/>
</dbReference>
<dbReference type="PROSITE" id="PS50250">
    <property type="entry name" value="PCI"/>
    <property type="match status" value="1"/>
</dbReference>
<dbReference type="InterPro" id="IPR000717">
    <property type="entry name" value="PCI_dom"/>
</dbReference>
<evidence type="ECO:0000256" key="1">
    <source>
        <dbReference type="ARBA" id="ARBA00004123"/>
    </source>
</evidence>
<dbReference type="PANTHER" id="PTHR14145">
    <property type="entry name" value="26S PROTESOME SUBUNIT 6"/>
    <property type="match status" value="1"/>
</dbReference>
<dbReference type="InterPro" id="IPR036390">
    <property type="entry name" value="WH_DNA-bd_sf"/>
</dbReference>
<dbReference type="InterPro" id="IPR011990">
    <property type="entry name" value="TPR-like_helical_dom_sf"/>
</dbReference>
<comment type="similarity">
    <text evidence="3">Belongs to the CSN1 family.</text>
</comment>
<dbReference type="GO" id="GO:0000502">
    <property type="term" value="C:proteasome complex"/>
    <property type="evidence" value="ECO:0007669"/>
    <property type="project" value="UniProtKB-KW"/>
</dbReference>
<proteinExistence type="inferred from homology"/>
<gene>
    <name evidence="8" type="ORF">HKI87_03g25100</name>
</gene>
<protein>
    <submittedName>
        <fullName evidence="8">Subunit RPN7 of 26S proteasome</fullName>
    </submittedName>
</protein>
<evidence type="ECO:0000259" key="7">
    <source>
        <dbReference type="PROSITE" id="PS50250"/>
    </source>
</evidence>
<evidence type="ECO:0000256" key="4">
    <source>
        <dbReference type="ARBA" id="ARBA00022490"/>
    </source>
</evidence>
<dbReference type="AlphaFoldDB" id="A0AAX4P595"/>
<evidence type="ECO:0000256" key="5">
    <source>
        <dbReference type="ARBA" id="ARBA00022790"/>
    </source>
</evidence>
<dbReference type="SMART" id="SM00088">
    <property type="entry name" value="PINT"/>
    <property type="match status" value="1"/>
</dbReference>
<dbReference type="SUPFAM" id="SSF48452">
    <property type="entry name" value="TPR-like"/>
    <property type="match status" value="1"/>
</dbReference>
<comment type="subcellular location">
    <subcellularLocation>
        <location evidence="2">Cytoplasm</location>
    </subcellularLocation>
    <subcellularLocation>
        <location evidence="1">Nucleus</location>
    </subcellularLocation>
</comment>
<evidence type="ECO:0000256" key="6">
    <source>
        <dbReference type="ARBA" id="ARBA00023242"/>
    </source>
</evidence>
<sequence>MAVPSTSMMEGSAMEIEGAQGATTFPHGLLQAADVETIVSQYTGHALVRRIVFVAKKAAEKKDEQLELDALKVCFEEAKKSENTTLYKEATSLIGGRLGQEYDPDAAWMEQVDRRTAQKQDKLESELNGYKANLIKESIRMGHTFLGEFFYDKGDLQSALKCYIRTRDYCTTSNHVVTMCLNVIKVSLELENYLHVLNYVQKGEQSPSVAGDPKVADKLKCAAGLANLANKKYKIAARSFLQVSAELDDNYSDVIAPQDVATYGAICALASFDRSELKEKVIDSVSFRKLLELVPEVREAVYDFYASRYTNCLKLLDALRAYLAFDLHLHSHIGELCRCIREKAIVQYTIPFTSVVLRNMAAAFNTQVDALEREIADLIAKGHISARVDSHNKILYSRGTDHRSATFAKVEKAGRDYLRDSENILLRARLLEHNLVQTPQKKLEPMGD</sequence>
<dbReference type="Pfam" id="PF01399">
    <property type="entry name" value="PCI"/>
    <property type="match status" value="1"/>
</dbReference>
<keyword evidence="9" id="KW-1185">Reference proteome</keyword>
<keyword evidence="8" id="KW-0647">Proteasome</keyword>
<dbReference type="Gene3D" id="1.25.40.570">
    <property type="match status" value="1"/>
</dbReference>
<evidence type="ECO:0000313" key="8">
    <source>
        <dbReference type="EMBL" id="WZN60976.1"/>
    </source>
</evidence>
<organism evidence="8 9">
    <name type="scientific">Chloropicon roscoffensis</name>
    <dbReference type="NCBI Taxonomy" id="1461544"/>
    <lineage>
        <taxon>Eukaryota</taxon>
        <taxon>Viridiplantae</taxon>
        <taxon>Chlorophyta</taxon>
        <taxon>Chloropicophyceae</taxon>
        <taxon>Chloropicales</taxon>
        <taxon>Chloropicaceae</taxon>
        <taxon>Chloropicon</taxon>
    </lineage>
</organism>
<evidence type="ECO:0000256" key="2">
    <source>
        <dbReference type="ARBA" id="ARBA00004496"/>
    </source>
</evidence>
<feature type="domain" description="PCI" evidence="7">
    <location>
        <begin position="232"/>
        <end position="402"/>
    </location>
</feature>
<dbReference type="SUPFAM" id="SSF46785">
    <property type="entry name" value="Winged helix' DNA-binding domain"/>
    <property type="match status" value="1"/>
</dbReference>
<reference evidence="8 9" key="1">
    <citation type="submission" date="2024-03" db="EMBL/GenBank/DDBJ databases">
        <title>Complete genome sequence of the green alga Chloropicon roscoffensis RCC1871.</title>
        <authorList>
            <person name="Lemieux C."/>
            <person name="Pombert J.-F."/>
            <person name="Otis C."/>
            <person name="Turmel M."/>
        </authorList>
    </citation>
    <scope>NUCLEOTIDE SEQUENCE [LARGE SCALE GENOMIC DNA]</scope>
    <source>
        <strain evidence="8 9">RCC1871</strain>
    </source>
</reference>
<keyword evidence="4" id="KW-0963">Cytoplasm</keyword>
<dbReference type="GO" id="GO:0005737">
    <property type="term" value="C:cytoplasm"/>
    <property type="evidence" value="ECO:0007669"/>
    <property type="project" value="UniProtKB-SubCell"/>
</dbReference>
<dbReference type="InterPro" id="IPR019585">
    <property type="entry name" value="Rpn7/CSN1"/>
</dbReference>
<evidence type="ECO:0000313" key="9">
    <source>
        <dbReference type="Proteomes" id="UP001472866"/>
    </source>
</evidence>
<accession>A0AAX4P595</accession>
<dbReference type="PANTHER" id="PTHR14145:SF2">
    <property type="entry name" value="COP9 SIGNALOSOME COMPLEX SUBUNIT 1"/>
    <property type="match status" value="1"/>
</dbReference>